<keyword evidence="2" id="KW-1185">Reference proteome</keyword>
<gene>
    <name evidence="1" type="ORF">JMJ77_004232</name>
</gene>
<comment type="caution">
    <text evidence="1">The sequence shown here is derived from an EMBL/GenBank/DDBJ whole genome shotgun (WGS) entry which is preliminary data.</text>
</comment>
<name>A0A9P7U767_9PEZI</name>
<dbReference type="Proteomes" id="UP000699042">
    <property type="component" value="Unassembled WGS sequence"/>
</dbReference>
<proteinExistence type="predicted"/>
<evidence type="ECO:0000313" key="2">
    <source>
        <dbReference type="Proteomes" id="UP000699042"/>
    </source>
</evidence>
<sequence length="74" mass="8141">VLKKSLSERRQGPLVRKVNGIALPTRFQDSRLAEGLECSPAPLPHMDFSMNWHVSPDLVFGRLVGEILAGSSDL</sequence>
<feature type="non-terminal residue" evidence="1">
    <location>
        <position position="74"/>
    </location>
</feature>
<evidence type="ECO:0000313" key="1">
    <source>
        <dbReference type="EMBL" id="KAG7044771.1"/>
    </source>
</evidence>
<accession>A0A9P7U767</accession>
<reference evidence="1" key="1">
    <citation type="submission" date="2021-05" db="EMBL/GenBank/DDBJ databases">
        <title>Comparative genomics of three Colletotrichum scovillei strains and genetic complementation revealed genes involved fungal growth and virulence on chili pepper.</title>
        <authorList>
            <person name="Hsieh D.-K."/>
            <person name="Chuang S.-C."/>
            <person name="Chen C.-Y."/>
            <person name="Chao Y.-T."/>
            <person name="Lu M.-Y.J."/>
            <person name="Lee M.-H."/>
            <person name="Shih M.-C."/>
        </authorList>
    </citation>
    <scope>NUCLEOTIDE SEQUENCE</scope>
    <source>
        <strain evidence="1">Coll-153</strain>
    </source>
</reference>
<protein>
    <submittedName>
        <fullName evidence="1">Uncharacterized protein</fullName>
    </submittedName>
</protein>
<organism evidence="1 2">
    <name type="scientific">Colletotrichum scovillei</name>
    <dbReference type="NCBI Taxonomy" id="1209932"/>
    <lineage>
        <taxon>Eukaryota</taxon>
        <taxon>Fungi</taxon>
        <taxon>Dikarya</taxon>
        <taxon>Ascomycota</taxon>
        <taxon>Pezizomycotina</taxon>
        <taxon>Sordariomycetes</taxon>
        <taxon>Hypocreomycetidae</taxon>
        <taxon>Glomerellales</taxon>
        <taxon>Glomerellaceae</taxon>
        <taxon>Colletotrichum</taxon>
        <taxon>Colletotrichum acutatum species complex</taxon>
    </lineage>
</organism>
<dbReference type="EMBL" id="JAESDN010000010">
    <property type="protein sequence ID" value="KAG7044771.1"/>
    <property type="molecule type" value="Genomic_DNA"/>
</dbReference>
<dbReference type="AlphaFoldDB" id="A0A9P7U767"/>